<feature type="compositionally biased region" description="Low complexity" evidence="1">
    <location>
        <begin position="122"/>
        <end position="146"/>
    </location>
</feature>
<feature type="region of interest" description="Disordered" evidence="1">
    <location>
        <begin position="112"/>
        <end position="162"/>
    </location>
</feature>
<proteinExistence type="predicted"/>
<feature type="compositionally biased region" description="Polar residues" evidence="1">
    <location>
        <begin position="147"/>
        <end position="162"/>
    </location>
</feature>
<organism evidence="2 3">
    <name type="scientific">Anopheles farauti</name>
    <dbReference type="NCBI Taxonomy" id="69004"/>
    <lineage>
        <taxon>Eukaryota</taxon>
        <taxon>Metazoa</taxon>
        <taxon>Ecdysozoa</taxon>
        <taxon>Arthropoda</taxon>
        <taxon>Hexapoda</taxon>
        <taxon>Insecta</taxon>
        <taxon>Pterygota</taxon>
        <taxon>Neoptera</taxon>
        <taxon>Endopterygota</taxon>
        <taxon>Diptera</taxon>
        <taxon>Nematocera</taxon>
        <taxon>Culicoidea</taxon>
        <taxon>Culicidae</taxon>
        <taxon>Anophelinae</taxon>
        <taxon>Anopheles</taxon>
    </lineage>
</organism>
<evidence type="ECO:0000256" key="1">
    <source>
        <dbReference type="SAM" id="MobiDB-lite"/>
    </source>
</evidence>
<dbReference type="EMBL" id="AXCN02000818">
    <property type="status" value="NOT_ANNOTATED_CDS"/>
    <property type="molecule type" value="Genomic_DNA"/>
</dbReference>
<sequence>MPKRGYGIWEIYPLIANEETHLECDESGQSQHEALERPIGLTGSDMKPYRSITQITPGIKLMFCPSPIGASIVAMCPKNVGLHTNPALAMCKPTFEVRPPTVQPMMLVPRDSSYKPTVTTPTSAATGLGNAASTTNNNNATVTNNNKPSSNNGTDGKLISTSNSQNNIVRSTSGQLANSVSLLKSNGTTTAAATKAESQGADGGKEKSFL</sequence>
<name>A0A182Q5K8_9DIPT</name>
<reference evidence="3" key="1">
    <citation type="submission" date="2014-01" db="EMBL/GenBank/DDBJ databases">
        <title>The Genome Sequence of Anopheles farauti FAR1 (V2).</title>
        <authorList>
            <consortium name="The Broad Institute Genomics Platform"/>
            <person name="Neafsey D.E."/>
            <person name="Besansky N."/>
            <person name="Howell P."/>
            <person name="Walton C."/>
            <person name="Young S.K."/>
            <person name="Zeng Q."/>
            <person name="Gargeya S."/>
            <person name="Fitzgerald M."/>
            <person name="Haas B."/>
            <person name="Abouelleil A."/>
            <person name="Allen A.W."/>
            <person name="Alvarado L."/>
            <person name="Arachchi H.M."/>
            <person name="Berlin A.M."/>
            <person name="Chapman S.B."/>
            <person name="Gainer-Dewar J."/>
            <person name="Goldberg J."/>
            <person name="Griggs A."/>
            <person name="Gujja S."/>
            <person name="Hansen M."/>
            <person name="Howarth C."/>
            <person name="Imamovic A."/>
            <person name="Ireland A."/>
            <person name="Larimer J."/>
            <person name="McCowan C."/>
            <person name="Murphy C."/>
            <person name="Pearson M."/>
            <person name="Poon T.W."/>
            <person name="Priest M."/>
            <person name="Roberts A."/>
            <person name="Saif S."/>
            <person name="Shea T."/>
            <person name="Sisk P."/>
            <person name="Sykes S."/>
            <person name="Wortman J."/>
            <person name="Nusbaum C."/>
            <person name="Birren B."/>
        </authorList>
    </citation>
    <scope>NUCLEOTIDE SEQUENCE [LARGE SCALE GENOMIC DNA]</scope>
    <source>
        <strain evidence="3">FAR1</strain>
    </source>
</reference>
<evidence type="ECO:0000313" key="3">
    <source>
        <dbReference type="Proteomes" id="UP000075886"/>
    </source>
</evidence>
<dbReference type="VEuPathDB" id="VectorBase:AFAF003500"/>
<reference evidence="2" key="2">
    <citation type="submission" date="2020-05" db="UniProtKB">
        <authorList>
            <consortium name="EnsemblMetazoa"/>
        </authorList>
    </citation>
    <scope>IDENTIFICATION</scope>
    <source>
        <strain evidence="2">FAR1</strain>
    </source>
</reference>
<dbReference type="Proteomes" id="UP000075886">
    <property type="component" value="Unassembled WGS sequence"/>
</dbReference>
<evidence type="ECO:0000313" key="2">
    <source>
        <dbReference type="EnsemblMetazoa" id="AFAF003500-PA"/>
    </source>
</evidence>
<accession>A0A182Q5K8</accession>
<keyword evidence="3" id="KW-1185">Reference proteome</keyword>
<dbReference type="AlphaFoldDB" id="A0A182Q5K8"/>
<protein>
    <submittedName>
        <fullName evidence="2">Uncharacterized protein</fullName>
    </submittedName>
</protein>
<dbReference type="EnsemblMetazoa" id="AFAF003500-RA">
    <property type="protein sequence ID" value="AFAF003500-PA"/>
    <property type="gene ID" value="AFAF003500"/>
</dbReference>
<feature type="region of interest" description="Disordered" evidence="1">
    <location>
        <begin position="188"/>
        <end position="210"/>
    </location>
</feature>